<dbReference type="AlphaFoldDB" id="A0A418YE75"/>
<organism evidence="1 2">
    <name type="scientific">Motilimonas pumila</name>
    <dbReference type="NCBI Taxonomy" id="2303987"/>
    <lineage>
        <taxon>Bacteria</taxon>
        <taxon>Pseudomonadati</taxon>
        <taxon>Pseudomonadota</taxon>
        <taxon>Gammaproteobacteria</taxon>
        <taxon>Alteromonadales</taxon>
        <taxon>Alteromonadales genera incertae sedis</taxon>
        <taxon>Motilimonas</taxon>
    </lineage>
</organism>
<dbReference type="EMBL" id="QZCH01000013">
    <property type="protein sequence ID" value="RJG47419.1"/>
    <property type="molecule type" value="Genomic_DNA"/>
</dbReference>
<protein>
    <submittedName>
        <fullName evidence="1">DUF2867 domain-containing protein</fullName>
    </submittedName>
</protein>
<reference evidence="1 2" key="1">
    <citation type="submission" date="2018-09" db="EMBL/GenBank/DDBJ databases">
        <authorList>
            <person name="Wang F."/>
        </authorList>
    </citation>
    <scope>NUCLEOTIDE SEQUENCE [LARGE SCALE GENOMIC DNA]</scope>
    <source>
        <strain evidence="1 2">PLHSC7-2</strain>
    </source>
</reference>
<dbReference type="Proteomes" id="UP000283255">
    <property type="component" value="Unassembled WGS sequence"/>
</dbReference>
<proteinExistence type="predicted"/>
<dbReference type="InterPro" id="IPR021295">
    <property type="entry name" value="DUF2867"/>
</dbReference>
<dbReference type="Pfam" id="PF11066">
    <property type="entry name" value="DUF2867"/>
    <property type="match status" value="1"/>
</dbReference>
<gene>
    <name evidence="1" type="ORF">D1Z90_10935</name>
</gene>
<sequence length="113" mass="12267">MVKLEPASEHVNTKATLDSIWATHSSALNQNTGNGAGCLTIESAKVDNVACAIYERNVDMQLSVLKLSEQVFAISTLINLITRAGKAYITLIKPFHKQVSKYCICCTPKAGRV</sequence>
<comment type="caution">
    <text evidence="1">The sequence shown here is derived from an EMBL/GenBank/DDBJ whole genome shotgun (WGS) entry which is preliminary data.</text>
</comment>
<reference evidence="1 2" key="2">
    <citation type="submission" date="2019-01" db="EMBL/GenBank/DDBJ databases">
        <title>Motilimonas pumilus sp. nov., isolated from the gut of sea cucumber (Apostichopus japonicus).</title>
        <authorList>
            <person name="Wang F.-Q."/>
            <person name="Ren L.-H."/>
            <person name="Lin Y.-W."/>
            <person name="Sun G.-H."/>
            <person name="Du Z.-J."/>
            <person name="Zhao J.-X."/>
            <person name="Liu X.-J."/>
            <person name="Liu L.-J."/>
        </authorList>
    </citation>
    <scope>NUCLEOTIDE SEQUENCE [LARGE SCALE GENOMIC DNA]</scope>
    <source>
        <strain evidence="1 2">PLHSC7-2</strain>
    </source>
</reference>
<keyword evidence="2" id="KW-1185">Reference proteome</keyword>
<accession>A0A418YE75</accession>
<evidence type="ECO:0000313" key="1">
    <source>
        <dbReference type="EMBL" id="RJG47419.1"/>
    </source>
</evidence>
<evidence type="ECO:0000313" key="2">
    <source>
        <dbReference type="Proteomes" id="UP000283255"/>
    </source>
</evidence>
<name>A0A418YE75_9GAMM</name>
<dbReference type="OrthoDB" id="7058586at2"/>